<feature type="compositionally biased region" description="Low complexity" evidence="1">
    <location>
        <begin position="93"/>
        <end position="108"/>
    </location>
</feature>
<feature type="compositionally biased region" description="Polar residues" evidence="1">
    <location>
        <begin position="65"/>
        <end position="74"/>
    </location>
</feature>
<dbReference type="Proteomes" id="UP000006591">
    <property type="component" value="Chromosome 2"/>
</dbReference>
<feature type="region of interest" description="Disordered" evidence="1">
    <location>
        <begin position="26"/>
        <end position="48"/>
    </location>
</feature>
<dbReference type="EnsemblPlants" id="ONIVA02G13770.5">
    <property type="protein sequence ID" value="ONIVA02G13770.5"/>
    <property type="gene ID" value="ONIVA02G13770"/>
</dbReference>
<accession>A0A0E0G514</accession>
<feature type="compositionally biased region" description="Basic and acidic residues" evidence="1">
    <location>
        <begin position="308"/>
        <end position="323"/>
    </location>
</feature>
<protein>
    <submittedName>
        <fullName evidence="2">Uncharacterized protein</fullName>
    </submittedName>
</protein>
<evidence type="ECO:0000313" key="3">
    <source>
        <dbReference type="Proteomes" id="UP000006591"/>
    </source>
</evidence>
<reference evidence="2" key="1">
    <citation type="submission" date="2015-04" db="UniProtKB">
        <authorList>
            <consortium name="EnsemblPlants"/>
        </authorList>
    </citation>
    <scope>IDENTIFICATION</scope>
    <source>
        <strain evidence="2">SL10</strain>
    </source>
</reference>
<dbReference type="AlphaFoldDB" id="A0A0E0G514"/>
<reference evidence="2" key="2">
    <citation type="submission" date="2018-04" db="EMBL/GenBank/DDBJ databases">
        <title>OnivRS2 (Oryza nivara Reference Sequence Version 2).</title>
        <authorList>
            <person name="Zhang J."/>
            <person name="Kudrna D."/>
            <person name="Lee S."/>
            <person name="Talag J."/>
            <person name="Rajasekar S."/>
            <person name="Welchert J."/>
            <person name="Hsing Y.-I."/>
            <person name="Wing R.A."/>
        </authorList>
    </citation>
    <scope>NUCLEOTIDE SEQUENCE [LARGE SCALE GENOMIC DNA]</scope>
    <source>
        <strain evidence="2">SL10</strain>
    </source>
</reference>
<keyword evidence="3" id="KW-1185">Reference proteome</keyword>
<dbReference type="HOGENOM" id="CLU_817312_0_0_1"/>
<feature type="region of interest" description="Disordered" evidence="1">
    <location>
        <begin position="282"/>
        <end position="340"/>
    </location>
</feature>
<evidence type="ECO:0000313" key="2">
    <source>
        <dbReference type="EnsemblPlants" id="ONIVA02G13770.5"/>
    </source>
</evidence>
<dbReference type="Gramene" id="ONIVA02G13770.5">
    <property type="protein sequence ID" value="ONIVA02G13770.5"/>
    <property type="gene ID" value="ONIVA02G13770"/>
</dbReference>
<proteinExistence type="predicted"/>
<organism evidence="2">
    <name type="scientific">Oryza nivara</name>
    <name type="common">Indian wild rice</name>
    <name type="synonym">Oryza sativa f. spontanea</name>
    <dbReference type="NCBI Taxonomy" id="4536"/>
    <lineage>
        <taxon>Eukaryota</taxon>
        <taxon>Viridiplantae</taxon>
        <taxon>Streptophyta</taxon>
        <taxon>Embryophyta</taxon>
        <taxon>Tracheophyta</taxon>
        <taxon>Spermatophyta</taxon>
        <taxon>Magnoliopsida</taxon>
        <taxon>Liliopsida</taxon>
        <taxon>Poales</taxon>
        <taxon>Poaceae</taxon>
        <taxon>BOP clade</taxon>
        <taxon>Oryzoideae</taxon>
        <taxon>Oryzeae</taxon>
        <taxon>Oryzinae</taxon>
        <taxon>Oryza</taxon>
    </lineage>
</organism>
<evidence type="ECO:0000256" key="1">
    <source>
        <dbReference type="SAM" id="MobiDB-lite"/>
    </source>
</evidence>
<feature type="compositionally biased region" description="Basic and acidic residues" evidence="1">
    <location>
        <begin position="282"/>
        <end position="291"/>
    </location>
</feature>
<sequence length="340" mass="36921">MADRRNNVDGDEGWDATALLCECGRKKKKRAVDAHHPTVGKDALSYRPFHAGAASSPLSRLDSLLTPSHQSVLSATRKRDEGKSTRRPPPHPHLAAAAAAARSPASFAGDRRTDPFRSPAPPLPCRGLGLPPLVPPASPHRRATRSARFPGIPSSWLARPERNGRFLLRSSAWLTRCKVDAARVQALHQCVHHPLTSSLSFSSSHSQLLSSSPLSLAAAATKSPAVTARLASSPVVDWQLTSSSLSRPQWRSYCRYYIPCHLHRVDALPLFSVATTAFSDRQATRSGDHGGVEQLGAPMKQVNDEIEEKSRGARMSDQDERPARSMVLAGDRGAGNGWRR</sequence>
<name>A0A0E0G514_ORYNI</name>
<feature type="region of interest" description="Disordered" evidence="1">
    <location>
        <begin position="60"/>
        <end position="118"/>
    </location>
</feature>